<organism evidence="2 3">
    <name type="scientific">Holothuria leucospilota</name>
    <name type="common">Black long sea cucumber</name>
    <name type="synonym">Mertensiothuria leucospilota</name>
    <dbReference type="NCBI Taxonomy" id="206669"/>
    <lineage>
        <taxon>Eukaryota</taxon>
        <taxon>Metazoa</taxon>
        <taxon>Echinodermata</taxon>
        <taxon>Eleutherozoa</taxon>
        <taxon>Echinozoa</taxon>
        <taxon>Holothuroidea</taxon>
        <taxon>Aspidochirotacea</taxon>
        <taxon>Aspidochirotida</taxon>
        <taxon>Holothuriidae</taxon>
        <taxon>Holothuria</taxon>
    </lineage>
</organism>
<evidence type="ECO:0000313" key="2">
    <source>
        <dbReference type="EMBL" id="KAJ8018578.1"/>
    </source>
</evidence>
<feature type="compositionally biased region" description="Basic and acidic residues" evidence="1">
    <location>
        <begin position="598"/>
        <end position="614"/>
    </location>
</feature>
<evidence type="ECO:0000313" key="3">
    <source>
        <dbReference type="Proteomes" id="UP001152320"/>
    </source>
</evidence>
<gene>
    <name evidence="2" type="ORF">HOLleu_43348</name>
</gene>
<dbReference type="PANTHER" id="PTHR46880:SF9">
    <property type="entry name" value="ZINC FINGER PROTEIN 862"/>
    <property type="match status" value="1"/>
</dbReference>
<reference evidence="2" key="1">
    <citation type="submission" date="2021-10" db="EMBL/GenBank/DDBJ databases">
        <title>Tropical sea cucumber genome reveals ecological adaptation and Cuvierian tubules defense mechanism.</title>
        <authorList>
            <person name="Chen T."/>
        </authorList>
    </citation>
    <scope>NUCLEOTIDE SEQUENCE</scope>
    <source>
        <strain evidence="2">Nanhai2018</strain>
        <tissue evidence="2">Muscle</tissue>
    </source>
</reference>
<dbReference type="EMBL" id="JAIZAY010000280">
    <property type="protein sequence ID" value="KAJ8018578.1"/>
    <property type="molecule type" value="Genomic_DNA"/>
</dbReference>
<dbReference type="OrthoDB" id="10064351at2759"/>
<proteinExistence type="predicted"/>
<name>A0A9Q0Y9L3_HOLLE</name>
<comment type="caution">
    <text evidence="2">The sequence shown here is derived from an EMBL/GenBank/DDBJ whole genome shotgun (WGS) entry which is preliminary data.</text>
</comment>
<dbReference type="AlphaFoldDB" id="A0A9Q0Y9L3"/>
<dbReference type="SUPFAM" id="SSF53098">
    <property type="entry name" value="Ribonuclease H-like"/>
    <property type="match status" value="1"/>
</dbReference>
<dbReference type="PANTHER" id="PTHR46880">
    <property type="entry name" value="RAS-ASSOCIATING DOMAIN-CONTAINING PROTEIN"/>
    <property type="match status" value="1"/>
</dbReference>
<accession>A0A9Q0Y9L3</accession>
<evidence type="ECO:0000256" key="1">
    <source>
        <dbReference type="SAM" id="MobiDB-lite"/>
    </source>
</evidence>
<feature type="compositionally biased region" description="Acidic residues" evidence="1">
    <location>
        <begin position="659"/>
        <end position="676"/>
    </location>
</feature>
<feature type="compositionally biased region" description="Basic and acidic residues" evidence="1">
    <location>
        <begin position="646"/>
        <end position="658"/>
    </location>
</feature>
<keyword evidence="3" id="KW-1185">Reference proteome</keyword>
<protein>
    <submittedName>
        <fullName evidence="2">Uncharacterized protein</fullName>
    </submittedName>
</protein>
<sequence>MANENLRTTDFLPSGFKGETINSDLARAHFLAFQEHLDAHNTDQPEDNAALLCSTNTFKSTLEGQARLWIDGKQFQSFQELRTPFLARAHAVGLEYQEITGAAFTLVPVPSRTSQPTITDALQRSIQEAYRKLLTTAYYVALDGLPLSPFKTFVVVQKKNGVQLLNKTDSNDRAAEFVHELADAIRRKIAILLQSAVAFSVLSDGSQARKTGKEKELVMVRVIKAGQPVYFVAALEDIDEYGDANAENLHRSINNAFQNKLKIGMAQYTNALVSATADGASVNTGIYNGLLVRMRKAERPWLVMIHCVSHRLELAVKDTLMKEKTFEQVKDLMITIYYVMKNSGKFKRHFEETAHALGIQVYKFPKVHGTRFVAHQRNGVRILLHNWIILAHAIENSIANNKHSTLNAKLHGILKKLRSVHFLSATCLFFEILDVISALSLKFQKGELHAFEVMPAIEQTQLRVQELQGEESGFPVKKAGYTVNETQISCQLPKEGHMRRSVENQEFVMVTLDRMVHVAPHRGAGVAMMPGSDMLKQSALSALTKCLDDRFTSFNHDLYKHMHWINPANWRTDDVSSEMESLEAKKRRKQRLELPSPVEKRPRHDLNPDPKEHSSCSSSSSASREESEPELELSFSGLEESDVDEPEKRKRDDLKEDAEPAEDEISVVSEEPDVLSEPDMLAVSSPTKTTSSEDSDSSF</sequence>
<dbReference type="Proteomes" id="UP001152320">
    <property type="component" value="Unassembled WGS sequence"/>
</dbReference>
<dbReference type="InterPro" id="IPR012337">
    <property type="entry name" value="RNaseH-like_sf"/>
</dbReference>
<feature type="region of interest" description="Disordered" evidence="1">
    <location>
        <begin position="581"/>
        <end position="699"/>
    </location>
</feature>